<accession>A0A6A5SLN6</accession>
<dbReference type="Proteomes" id="UP000800038">
    <property type="component" value="Unassembled WGS sequence"/>
</dbReference>
<dbReference type="EMBL" id="ML976046">
    <property type="protein sequence ID" value="KAF1941565.1"/>
    <property type="molecule type" value="Genomic_DNA"/>
</dbReference>
<proteinExistence type="predicted"/>
<keyword evidence="1" id="KW-1133">Transmembrane helix</keyword>
<dbReference type="AlphaFoldDB" id="A0A6A5SLN6"/>
<gene>
    <name evidence="2" type="ORF">EJ02DRAFT_347536</name>
</gene>
<feature type="transmembrane region" description="Helical" evidence="1">
    <location>
        <begin position="166"/>
        <end position="184"/>
    </location>
</feature>
<reference evidence="2" key="1">
    <citation type="journal article" date="2020" name="Stud. Mycol.">
        <title>101 Dothideomycetes genomes: a test case for predicting lifestyles and emergence of pathogens.</title>
        <authorList>
            <person name="Haridas S."/>
            <person name="Albert R."/>
            <person name="Binder M."/>
            <person name="Bloem J."/>
            <person name="Labutti K."/>
            <person name="Salamov A."/>
            <person name="Andreopoulos B."/>
            <person name="Baker S."/>
            <person name="Barry K."/>
            <person name="Bills G."/>
            <person name="Bluhm B."/>
            <person name="Cannon C."/>
            <person name="Castanera R."/>
            <person name="Culley D."/>
            <person name="Daum C."/>
            <person name="Ezra D."/>
            <person name="Gonzalez J."/>
            <person name="Henrissat B."/>
            <person name="Kuo A."/>
            <person name="Liang C."/>
            <person name="Lipzen A."/>
            <person name="Lutzoni F."/>
            <person name="Magnuson J."/>
            <person name="Mondo S."/>
            <person name="Nolan M."/>
            <person name="Ohm R."/>
            <person name="Pangilinan J."/>
            <person name="Park H.-J."/>
            <person name="Ramirez L."/>
            <person name="Alfaro M."/>
            <person name="Sun H."/>
            <person name="Tritt A."/>
            <person name="Yoshinaga Y."/>
            <person name="Zwiers L.-H."/>
            <person name="Turgeon B."/>
            <person name="Goodwin S."/>
            <person name="Spatafora J."/>
            <person name="Crous P."/>
            <person name="Grigoriev I."/>
        </authorList>
    </citation>
    <scope>NUCLEOTIDE SEQUENCE</scope>
    <source>
        <strain evidence="2">CBS 161.51</strain>
    </source>
</reference>
<feature type="transmembrane region" description="Helical" evidence="1">
    <location>
        <begin position="106"/>
        <end position="124"/>
    </location>
</feature>
<dbReference type="OrthoDB" id="3692311at2759"/>
<protein>
    <submittedName>
        <fullName evidence="2">Uncharacterized protein</fullName>
    </submittedName>
</protein>
<keyword evidence="1" id="KW-0472">Membrane</keyword>
<evidence type="ECO:0000313" key="3">
    <source>
        <dbReference type="Proteomes" id="UP000800038"/>
    </source>
</evidence>
<feature type="transmembrane region" description="Helical" evidence="1">
    <location>
        <begin position="638"/>
        <end position="661"/>
    </location>
</feature>
<keyword evidence="3" id="KW-1185">Reference proteome</keyword>
<sequence>MNTTIGPRWNLFRRQALDSVAEETVPTSLPSAGTKSKTWETTGERVESWPEEARPLKKHTWLSYLYGIVDLLLVLLPIYFILLGSATASLNGKLTKGNAFGTKVEFAMELGPTIFPIVFAAISGRSMKMIARYLSEKGAKLSTLELLMASQSVWGTVESQFLMQRLTIVGVNLLFFWALSPLGGQASLRLMTRQHQASYASTKIRYLTTGPGGAMFILATNNVNRGKFAEAGALYNAALLAPQSVKLGPQDSWGNVKIPSFDALNQSQADPHGWIDVPSAILVPETYSSLVGVPIAGLPKDANNNFTLEYNYLSVSCGDFDQQPYPGTHGTGDVTATNYTKLDEIVPGLIWSNKSSPDLHPFDSLDGRASFLLDTTRDLVRPQFVKNQVDRDIYIGRMDGFIGHYNQSRLSDKESKTPRELVFASVYGISRDGTEQGLNIAKCALSQHHVEAAVQCIGIQCATSRVRKSLTDTRPNALTALEDFSIMEAFAREFPTAVKFNEGSSPTEFFMTNTSTFPFIQKAGRLFPDEAYTNLSVLSRDVFSRRLSLVFNTYYQLSSQSSGYFGSLTNNLSAYGPDTLPVTDVNAYLPANLSATEHTYFDWFPKFQQTVVDSNSPFIGATTTSNTTSTEEIFVCNFAWLALLLASSTIILITGSVAVVLKRKTLGPEMFGFVTSMAYENPWVKIPQGGTMLDAMERARLLKDVEFCIGDVCGEEDVGHIAFAAGVPLRKLERGRLYC</sequence>
<organism evidence="2 3">
    <name type="scientific">Clathrospora elynae</name>
    <dbReference type="NCBI Taxonomy" id="706981"/>
    <lineage>
        <taxon>Eukaryota</taxon>
        <taxon>Fungi</taxon>
        <taxon>Dikarya</taxon>
        <taxon>Ascomycota</taxon>
        <taxon>Pezizomycotina</taxon>
        <taxon>Dothideomycetes</taxon>
        <taxon>Pleosporomycetidae</taxon>
        <taxon>Pleosporales</taxon>
        <taxon>Diademaceae</taxon>
        <taxon>Clathrospora</taxon>
    </lineage>
</organism>
<name>A0A6A5SLN6_9PLEO</name>
<evidence type="ECO:0000313" key="2">
    <source>
        <dbReference type="EMBL" id="KAF1941565.1"/>
    </source>
</evidence>
<keyword evidence="1" id="KW-0812">Transmembrane</keyword>
<feature type="transmembrane region" description="Helical" evidence="1">
    <location>
        <begin position="64"/>
        <end position="86"/>
    </location>
</feature>
<evidence type="ECO:0000256" key="1">
    <source>
        <dbReference type="SAM" id="Phobius"/>
    </source>
</evidence>